<dbReference type="PANTHER" id="PTHR32432">
    <property type="entry name" value="CELL DIVISION PROTEIN FTSA-RELATED"/>
    <property type="match status" value="1"/>
</dbReference>
<sequence length="409" mass="44347">MSKENRDLIVGLDIGTSKIVAIVAELDQEGRLSVLGTGSQDSEGLKKGMVVNIEATVNSISRAVQEVELMTGCKVREVYTGIAGGHIKSKDSNGMAVVKDKEVAQYDVARAIEAANATPISADDQILHTLVQEFIVDGQDGVKEPIGMDAKRLEVKVHLVTGAVTAVQNIVKCVHRCGLEVVDLVLQPLASGYAVLTEDEKDVGVCLVDIGGGTTDIAIFTQGAIRHTAVIPIAGDQVTSDIAIALRTSTQDAEEIKLSYGVALQQLADPEEMLEVPGVGDRPSTTLSRQTLAGFIQPRVEEIFQKVHEEVMRSGYERLLRAGIVLTGGSSQMPGMTELGEEIFHNTVKLGMPHYEGNLKDMVRNPRYSTAMGLLLEGQAQRKRGLKARDTRSLRQVLSRMRSWFEKNF</sequence>
<dbReference type="SUPFAM" id="SSF53067">
    <property type="entry name" value="Actin-like ATPase domain"/>
    <property type="match status" value="2"/>
</dbReference>
<evidence type="ECO:0000256" key="1">
    <source>
        <dbReference type="ARBA" id="ARBA00022475"/>
    </source>
</evidence>
<dbReference type="InterPro" id="IPR050696">
    <property type="entry name" value="FtsA/MreB"/>
</dbReference>
<keyword evidence="1 5" id="KW-1003">Cell membrane</keyword>
<evidence type="ECO:0000256" key="5">
    <source>
        <dbReference type="HAMAP-Rule" id="MF_02033"/>
    </source>
</evidence>
<dbReference type="GO" id="GO:0005524">
    <property type="term" value="F:ATP binding"/>
    <property type="evidence" value="ECO:0007669"/>
    <property type="project" value="UniProtKB-KW"/>
</dbReference>
<dbReference type="PIRSF" id="PIRSF003101">
    <property type="entry name" value="FtsA"/>
    <property type="match status" value="1"/>
</dbReference>
<proteinExistence type="inferred from homology"/>
<dbReference type="InterPro" id="IPR003494">
    <property type="entry name" value="SHS2_FtsA"/>
</dbReference>
<comment type="similarity">
    <text evidence="5 6">Belongs to the FtsA/MreB family.</text>
</comment>
<dbReference type="GO" id="GO:0009898">
    <property type="term" value="C:cytoplasmic side of plasma membrane"/>
    <property type="evidence" value="ECO:0007669"/>
    <property type="project" value="UniProtKB-UniRule"/>
</dbReference>
<keyword evidence="8" id="KW-0547">Nucleotide-binding</keyword>
<dbReference type="Pfam" id="PF14450">
    <property type="entry name" value="FtsA"/>
    <property type="match status" value="2"/>
</dbReference>
<dbReference type="KEGG" id="doe:DENOEST_3080"/>
<gene>
    <name evidence="5 8" type="primary">ftsA</name>
    <name evidence="8" type="ORF">DENOEST_3080</name>
</gene>
<keyword evidence="3 5" id="KW-0472">Membrane</keyword>
<dbReference type="PANTHER" id="PTHR32432:SF4">
    <property type="entry name" value="CELL DIVISION PROTEIN FTSA"/>
    <property type="match status" value="1"/>
</dbReference>
<dbReference type="OrthoDB" id="9810567at2"/>
<evidence type="ECO:0000256" key="2">
    <source>
        <dbReference type="ARBA" id="ARBA00022618"/>
    </source>
</evidence>
<evidence type="ECO:0000313" key="8">
    <source>
        <dbReference type="EMBL" id="CAB1370234.1"/>
    </source>
</evidence>
<feature type="domain" description="SHS2" evidence="7">
    <location>
        <begin position="9"/>
        <end position="195"/>
    </location>
</feature>
<comment type="subcellular location">
    <subcellularLocation>
        <location evidence="5">Cell membrane</location>
        <topology evidence="5">Peripheral membrane protein</topology>
        <orientation evidence="5">Cytoplasmic side</orientation>
    </subcellularLocation>
    <text evidence="5">Localizes to the Z ring in an FtsZ-dependent manner. Targeted to the membrane through a conserved C-terminal amphipathic helix.</text>
</comment>
<dbReference type="HAMAP" id="MF_02033">
    <property type="entry name" value="FtsA"/>
    <property type="match status" value="1"/>
</dbReference>
<keyword evidence="8" id="KW-0067">ATP-binding</keyword>
<evidence type="ECO:0000256" key="3">
    <source>
        <dbReference type="ARBA" id="ARBA00023136"/>
    </source>
</evidence>
<dbReference type="CDD" id="cd24048">
    <property type="entry name" value="ASKHA_NBD_FtsA"/>
    <property type="match status" value="1"/>
</dbReference>
<dbReference type="Proteomes" id="UP000515733">
    <property type="component" value="Chromosome"/>
</dbReference>
<evidence type="ECO:0000256" key="6">
    <source>
        <dbReference type="PIRNR" id="PIRNR003101"/>
    </source>
</evidence>
<dbReference type="Gene3D" id="3.30.420.40">
    <property type="match status" value="2"/>
</dbReference>
<dbReference type="GO" id="GO:0043093">
    <property type="term" value="P:FtsZ-dependent cytokinesis"/>
    <property type="evidence" value="ECO:0007669"/>
    <property type="project" value="UniProtKB-UniRule"/>
</dbReference>
<dbReference type="Pfam" id="PF02491">
    <property type="entry name" value="SHS2_FTSA"/>
    <property type="match status" value="1"/>
</dbReference>
<keyword evidence="4 5" id="KW-0131">Cell cycle</keyword>
<keyword evidence="9" id="KW-1185">Reference proteome</keyword>
<accession>A0A6S6XW12</accession>
<comment type="subunit">
    <text evidence="5">Self-interacts. Interacts with FtsZ.</text>
</comment>
<dbReference type="EMBL" id="LR778301">
    <property type="protein sequence ID" value="CAB1370234.1"/>
    <property type="molecule type" value="Genomic_DNA"/>
</dbReference>
<dbReference type="Gene3D" id="3.30.1490.110">
    <property type="match status" value="1"/>
</dbReference>
<name>A0A6S6XW12_9PROT</name>
<dbReference type="InterPro" id="IPR043129">
    <property type="entry name" value="ATPase_NBD"/>
</dbReference>
<dbReference type="SMART" id="SM00842">
    <property type="entry name" value="FtsA"/>
    <property type="match status" value="1"/>
</dbReference>
<organism evidence="8 9">
    <name type="scientific">Denitratisoma oestradiolicum</name>
    <dbReference type="NCBI Taxonomy" id="311182"/>
    <lineage>
        <taxon>Bacteria</taxon>
        <taxon>Pseudomonadati</taxon>
        <taxon>Pseudomonadota</taxon>
        <taxon>Betaproteobacteria</taxon>
        <taxon>Nitrosomonadales</taxon>
        <taxon>Sterolibacteriaceae</taxon>
        <taxon>Denitratisoma</taxon>
    </lineage>
</organism>
<evidence type="ECO:0000256" key="4">
    <source>
        <dbReference type="ARBA" id="ARBA00023306"/>
    </source>
</evidence>
<dbReference type="AlphaFoldDB" id="A0A6S6XW12"/>
<dbReference type="NCBIfam" id="TIGR01174">
    <property type="entry name" value="ftsA"/>
    <property type="match status" value="1"/>
</dbReference>
<keyword evidence="2 5" id="KW-0132">Cell division</keyword>
<dbReference type="GO" id="GO:0032153">
    <property type="term" value="C:cell division site"/>
    <property type="evidence" value="ECO:0007669"/>
    <property type="project" value="UniProtKB-UniRule"/>
</dbReference>
<dbReference type="RefSeq" id="WP_145770774.1">
    <property type="nucleotide sequence ID" value="NZ_LR778301.1"/>
</dbReference>
<protein>
    <recommendedName>
        <fullName evidence="5 6">Cell division protein FtsA</fullName>
    </recommendedName>
</protein>
<evidence type="ECO:0000259" key="7">
    <source>
        <dbReference type="SMART" id="SM00842"/>
    </source>
</evidence>
<comment type="function">
    <text evidence="5 6">Cell division protein that is involved in the assembly of the Z ring. May serve as a membrane anchor for the Z ring.</text>
</comment>
<reference evidence="8 9" key="1">
    <citation type="submission" date="2020-03" db="EMBL/GenBank/DDBJ databases">
        <authorList>
            <consortium name="Genoscope - CEA"/>
            <person name="William W."/>
        </authorList>
    </citation>
    <scope>NUCLEOTIDE SEQUENCE [LARGE SCALE GENOMIC DNA]</scope>
    <source>
        <strain evidence="9">DSM 16959</strain>
    </source>
</reference>
<dbReference type="InterPro" id="IPR020823">
    <property type="entry name" value="Cell_div_FtsA"/>
</dbReference>
<evidence type="ECO:0000313" key="9">
    <source>
        <dbReference type="Proteomes" id="UP000515733"/>
    </source>
</evidence>